<dbReference type="Pfam" id="PF00903">
    <property type="entry name" value="Glyoxalase"/>
    <property type="match status" value="1"/>
</dbReference>
<gene>
    <name evidence="2" type="ORF">CE139_04025</name>
</gene>
<dbReference type="PROSITE" id="PS51819">
    <property type="entry name" value="VOC"/>
    <property type="match status" value="1"/>
</dbReference>
<dbReference type="Gene3D" id="3.10.180.10">
    <property type="entry name" value="2,3-Dihydroxybiphenyl 1,2-Dioxygenase, domain 1"/>
    <property type="match status" value="1"/>
</dbReference>
<accession>A0A2Z5A3B5</accession>
<dbReference type="AlphaFoldDB" id="A0A2Z5A3B5"/>
<dbReference type="InterPro" id="IPR029068">
    <property type="entry name" value="Glyas_Bleomycin-R_OHBP_Dase"/>
</dbReference>
<protein>
    <submittedName>
        <fullName evidence="2">Glyoxalase</fullName>
    </submittedName>
</protein>
<reference evidence="2 3" key="1">
    <citation type="submission" date="2017-06" db="EMBL/GenBank/DDBJ databases">
        <title>Evolution towards high GC content and high-temperature stress adaptation in endophytic Pseudomonas oryzihabitans impacted its plant-growth promoting traits.</title>
        <authorList>
            <person name="Nascimento F.X."/>
        </authorList>
    </citation>
    <scope>NUCLEOTIDE SEQUENCE [LARGE SCALE GENOMIC DNA]</scope>
    <source>
        <strain evidence="2 3">MS8</strain>
    </source>
</reference>
<dbReference type="Proteomes" id="UP000250579">
    <property type="component" value="Chromosome"/>
</dbReference>
<name>A0A2Z5A3B5_9PSED</name>
<dbReference type="InterPro" id="IPR050383">
    <property type="entry name" value="GlyoxalaseI/FosfomycinResist"/>
</dbReference>
<dbReference type="STRING" id="47885.APT59_02085"/>
<dbReference type="PANTHER" id="PTHR21366">
    <property type="entry name" value="GLYOXALASE FAMILY PROTEIN"/>
    <property type="match status" value="1"/>
</dbReference>
<dbReference type="InterPro" id="IPR004360">
    <property type="entry name" value="Glyas_Fos-R_dOase_dom"/>
</dbReference>
<dbReference type="SUPFAM" id="SSF54593">
    <property type="entry name" value="Glyoxalase/Bleomycin resistance protein/Dihydroxybiphenyl dioxygenase"/>
    <property type="match status" value="1"/>
</dbReference>
<sequence length="138" mass="15097">MTRPRLAAVLETALYVADLPRARRFYDEVLGLAPLFADERLAAYAVGASVLLLFQRGTTEQPVRLPGGCIPPHGAQGCQHLALAIAADELDAWIAHLAAAEVAIEERTQWPRGAISLYFRDPDGHLLELVTPGLWPNY</sequence>
<dbReference type="InterPro" id="IPR037523">
    <property type="entry name" value="VOC_core"/>
</dbReference>
<evidence type="ECO:0000313" key="2">
    <source>
        <dbReference type="EMBL" id="AXA65007.1"/>
    </source>
</evidence>
<evidence type="ECO:0000313" key="3">
    <source>
        <dbReference type="Proteomes" id="UP000250579"/>
    </source>
</evidence>
<evidence type="ECO:0000259" key="1">
    <source>
        <dbReference type="PROSITE" id="PS51819"/>
    </source>
</evidence>
<dbReference type="PANTHER" id="PTHR21366:SF22">
    <property type="entry name" value="VOC DOMAIN-CONTAINING PROTEIN"/>
    <property type="match status" value="1"/>
</dbReference>
<feature type="domain" description="VOC" evidence="1">
    <location>
        <begin position="8"/>
        <end position="132"/>
    </location>
</feature>
<dbReference type="RefSeq" id="WP_208693656.1">
    <property type="nucleotide sequence ID" value="NZ_CP022198.1"/>
</dbReference>
<proteinExistence type="predicted"/>
<organism evidence="2 3">
    <name type="scientific">Pseudomonas oryzihabitans</name>
    <dbReference type="NCBI Taxonomy" id="47885"/>
    <lineage>
        <taxon>Bacteria</taxon>
        <taxon>Pseudomonadati</taxon>
        <taxon>Pseudomonadota</taxon>
        <taxon>Gammaproteobacteria</taxon>
        <taxon>Pseudomonadales</taxon>
        <taxon>Pseudomonadaceae</taxon>
        <taxon>Pseudomonas</taxon>
    </lineage>
</organism>
<dbReference type="EMBL" id="CP022198">
    <property type="protein sequence ID" value="AXA65007.1"/>
    <property type="molecule type" value="Genomic_DNA"/>
</dbReference>